<protein>
    <submittedName>
        <fullName evidence="1">Uncharacterized protein</fullName>
    </submittedName>
</protein>
<keyword evidence="2" id="KW-1185">Reference proteome</keyword>
<accession>A0ACB9BKU3</accession>
<organism evidence="1 2">
    <name type="scientific">Cichorium intybus</name>
    <name type="common">Chicory</name>
    <dbReference type="NCBI Taxonomy" id="13427"/>
    <lineage>
        <taxon>Eukaryota</taxon>
        <taxon>Viridiplantae</taxon>
        <taxon>Streptophyta</taxon>
        <taxon>Embryophyta</taxon>
        <taxon>Tracheophyta</taxon>
        <taxon>Spermatophyta</taxon>
        <taxon>Magnoliopsida</taxon>
        <taxon>eudicotyledons</taxon>
        <taxon>Gunneridae</taxon>
        <taxon>Pentapetalae</taxon>
        <taxon>asterids</taxon>
        <taxon>campanulids</taxon>
        <taxon>Asterales</taxon>
        <taxon>Asteraceae</taxon>
        <taxon>Cichorioideae</taxon>
        <taxon>Cichorieae</taxon>
        <taxon>Cichoriinae</taxon>
        <taxon>Cichorium</taxon>
    </lineage>
</organism>
<name>A0ACB9BKU3_CICIN</name>
<reference evidence="1 2" key="2">
    <citation type="journal article" date="2022" name="Mol. Ecol. Resour.">
        <title>The genomes of chicory, endive, great burdock and yacon provide insights into Asteraceae paleo-polyploidization history and plant inulin production.</title>
        <authorList>
            <person name="Fan W."/>
            <person name="Wang S."/>
            <person name="Wang H."/>
            <person name="Wang A."/>
            <person name="Jiang F."/>
            <person name="Liu H."/>
            <person name="Zhao H."/>
            <person name="Xu D."/>
            <person name="Zhang Y."/>
        </authorList>
    </citation>
    <scope>NUCLEOTIDE SEQUENCE [LARGE SCALE GENOMIC DNA]</scope>
    <source>
        <strain evidence="2">cv. Punajuju</strain>
        <tissue evidence="1">Leaves</tissue>
    </source>
</reference>
<sequence length="531" mass="60027">MNQGFEVVDRRRIYDVLLILLSGFQHTAFNFGCEAGINKSSIDGTTVPPGVLITFVLKGLQYHEMEANLNDVSTTDVDDDFSFIQPWDLLTKNVNQLRQMVKEKKKNKQKQKEIEEKENDVKDNPRKKKLRKLIIDDEEEKKEEENEQNISTGPKPMDISTPSIPKTRVRIPKPDVMILKGHTSEVITCAWNPSGSLLASGSGDSTGRIWTIPDRTNNTYSVQNGPANFVVLKHSKGRTKEKNKDVTTIDWKMDGTLLATGSHDGKARIWSTNGELKSTLNKHKGPVLCIKWNKKGSYLLTGSFDETAIVWEKEDYWKQQFKFHSGPVLDVDWRNNHSFASSSTDKTINVCKIGENRPVKIFSGHEGEVNCVKWDPTGSLLASCSDDTTAKIWSMKHEKNIHDLRNHTKKIYTLKWSPTGPGTINPNKRLLLASASFDSTINLWEVEYGRIFQNLKGHGDCVYTLSFSPNGEYLASGSKDKFMHIWSLKDGKIIKTYNSNGSIFEVCWNKEGDRIAACTSNNSVCVLDFRK</sequence>
<evidence type="ECO:0000313" key="1">
    <source>
        <dbReference type="EMBL" id="KAI3722635.1"/>
    </source>
</evidence>
<evidence type="ECO:0000313" key="2">
    <source>
        <dbReference type="Proteomes" id="UP001055811"/>
    </source>
</evidence>
<reference evidence="2" key="1">
    <citation type="journal article" date="2022" name="Mol. Ecol. Resour.">
        <title>The genomes of chicory, endive, great burdock and yacon provide insights into Asteraceae palaeo-polyploidization history and plant inulin production.</title>
        <authorList>
            <person name="Fan W."/>
            <person name="Wang S."/>
            <person name="Wang H."/>
            <person name="Wang A."/>
            <person name="Jiang F."/>
            <person name="Liu H."/>
            <person name="Zhao H."/>
            <person name="Xu D."/>
            <person name="Zhang Y."/>
        </authorList>
    </citation>
    <scope>NUCLEOTIDE SEQUENCE [LARGE SCALE GENOMIC DNA]</scope>
    <source>
        <strain evidence="2">cv. Punajuju</strain>
    </source>
</reference>
<gene>
    <name evidence="1" type="ORF">L2E82_33677</name>
</gene>
<comment type="caution">
    <text evidence="1">The sequence shown here is derived from an EMBL/GenBank/DDBJ whole genome shotgun (WGS) entry which is preliminary data.</text>
</comment>
<proteinExistence type="predicted"/>
<dbReference type="EMBL" id="CM042014">
    <property type="protein sequence ID" value="KAI3722635.1"/>
    <property type="molecule type" value="Genomic_DNA"/>
</dbReference>
<dbReference type="Proteomes" id="UP001055811">
    <property type="component" value="Linkage Group LG06"/>
</dbReference>